<evidence type="ECO:0000313" key="8">
    <source>
        <dbReference type="Proteomes" id="UP000308230"/>
    </source>
</evidence>
<proteinExistence type="predicted"/>
<dbReference type="GO" id="GO:0005886">
    <property type="term" value="C:plasma membrane"/>
    <property type="evidence" value="ECO:0007669"/>
    <property type="project" value="UniProtKB-SubCell"/>
</dbReference>
<keyword evidence="2" id="KW-1003">Cell membrane</keyword>
<evidence type="ECO:0000313" key="7">
    <source>
        <dbReference type="EMBL" id="TLS34951.1"/>
    </source>
</evidence>
<dbReference type="EMBL" id="SWLG01000035">
    <property type="protein sequence ID" value="TLS34951.1"/>
    <property type="molecule type" value="Genomic_DNA"/>
</dbReference>
<evidence type="ECO:0000256" key="2">
    <source>
        <dbReference type="ARBA" id="ARBA00022475"/>
    </source>
</evidence>
<feature type="transmembrane region" description="Helical" evidence="6">
    <location>
        <begin position="170"/>
        <end position="190"/>
    </location>
</feature>
<feature type="transmembrane region" description="Helical" evidence="6">
    <location>
        <begin position="351"/>
        <end position="373"/>
    </location>
</feature>
<dbReference type="PANTHER" id="PTHR23513">
    <property type="entry name" value="INTEGRAL MEMBRANE EFFLUX PROTEIN-RELATED"/>
    <property type="match status" value="1"/>
</dbReference>
<dbReference type="Pfam" id="PF07690">
    <property type="entry name" value="MFS_1"/>
    <property type="match status" value="1"/>
</dbReference>
<dbReference type="CDD" id="cd06173">
    <property type="entry name" value="MFS_MefA_like"/>
    <property type="match status" value="1"/>
</dbReference>
<feature type="transmembrane region" description="Helical" evidence="6">
    <location>
        <begin position="313"/>
        <end position="330"/>
    </location>
</feature>
<evidence type="ECO:0000256" key="4">
    <source>
        <dbReference type="ARBA" id="ARBA00022989"/>
    </source>
</evidence>
<reference evidence="7 8" key="1">
    <citation type="submission" date="2019-04" db="EMBL/GenBank/DDBJ databases">
        <title>Bacillus caeni sp. nov., a bacterium isolated from mangrove sediment.</title>
        <authorList>
            <person name="Huang H."/>
            <person name="Mo K."/>
            <person name="Hu Y."/>
        </authorList>
    </citation>
    <scope>NUCLEOTIDE SEQUENCE [LARGE SCALE GENOMIC DNA]</scope>
    <source>
        <strain evidence="7 8">HB172195</strain>
    </source>
</reference>
<dbReference type="InterPro" id="IPR036259">
    <property type="entry name" value="MFS_trans_sf"/>
</dbReference>
<feature type="transmembrane region" description="Helical" evidence="6">
    <location>
        <begin position="265"/>
        <end position="282"/>
    </location>
</feature>
<comment type="caution">
    <text evidence="7">The sequence shown here is derived from an EMBL/GenBank/DDBJ whole genome shotgun (WGS) entry which is preliminary data.</text>
</comment>
<name>A0A5R9EVW8_9BACL</name>
<feature type="transmembrane region" description="Helical" evidence="6">
    <location>
        <begin position="23"/>
        <end position="41"/>
    </location>
</feature>
<evidence type="ECO:0000256" key="3">
    <source>
        <dbReference type="ARBA" id="ARBA00022692"/>
    </source>
</evidence>
<organism evidence="7 8">
    <name type="scientific">Exobacillus caeni</name>
    <dbReference type="NCBI Taxonomy" id="2574798"/>
    <lineage>
        <taxon>Bacteria</taxon>
        <taxon>Bacillati</taxon>
        <taxon>Bacillota</taxon>
        <taxon>Bacilli</taxon>
        <taxon>Bacillales</taxon>
        <taxon>Guptibacillaceae</taxon>
        <taxon>Exobacillus</taxon>
    </lineage>
</organism>
<gene>
    <name evidence="7" type="ORF">FCL54_23080</name>
</gene>
<sequence length="409" mass="44543">MIGENRKIGFNTSFRSLWFGQSMANLGDVLYIVAIVAIIYNSTNSPASAALVPFTSSVAQLASGLVAPMVLDRFGLRKILLLCQGLKTFVLLTLYFMLSTGLSLPVILSFIFLISFIDGWTTPARQALIPALVMKQELSKANALLSSTDQAVFLLGWSAGGVSVASLGSYVTLGITILLFSLSTVSILKVKIRDKENLEMETSTSLAERMKEGWSEIWHKRALRTTTCMDIVETLANGVWTGALMLVFAREFLGRDESFWGFMNTSYYIGTISGGLLAVWASKWLNANLGKAIVIGGLSMSFFTFLFSQIPVPWVALLLCITMGPAYSIRDIAQITIFQTVTDERRMAKAYAARNTIVYSLFGLSVLAMGAVAESYGVSAAYLLAAILYFLSAAIGLFARSLFQVKNPA</sequence>
<evidence type="ECO:0000256" key="5">
    <source>
        <dbReference type="ARBA" id="ARBA00023136"/>
    </source>
</evidence>
<dbReference type="AlphaFoldDB" id="A0A5R9EVW8"/>
<comment type="subcellular location">
    <subcellularLocation>
        <location evidence="1">Cell membrane</location>
        <topology evidence="1">Multi-pass membrane protein</topology>
    </subcellularLocation>
</comment>
<feature type="transmembrane region" description="Helical" evidence="6">
    <location>
        <begin position="231"/>
        <end position="253"/>
    </location>
</feature>
<keyword evidence="4 6" id="KW-1133">Transmembrane helix</keyword>
<dbReference type="SUPFAM" id="SSF103473">
    <property type="entry name" value="MFS general substrate transporter"/>
    <property type="match status" value="1"/>
</dbReference>
<dbReference type="Proteomes" id="UP000308230">
    <property type="component" value="Unassembled WGS sequence"/>
</dbReference>
<dbReference type="InterPro" id="IPR011701">
    <property type="entry name" value="MFS"/>
</dbReference>
<evidence type="ECO:0000256" key="1">
    <source>
        <dbReference type="ARBA" id="ARBA00004651"/>
    </source>
</evidence>
<dbReference type="OrthoDB" id="2351575at2"/>
<keyword evidence="5 6" id="KW-0472">Membrane</keyword>
<evidence type="ECO:0000256" key="6">
    <source>
        <dbReference type="SAM" id="Phobius"/>
    </source>
</evidence>
<dbReference type="RefSeq" id="WP_138129657.1">
    <property type="nucleotide sequence ID" value="NZ_SWLG01000035.1"/>
</dbReference>
<protein>
    <submittedName>
        <fullName evidence="7">MFS transporter</fullName>
    </submittedName>
</protein>
<dbReference type="Gene3D" id="1.20.1250.20">
    <property type="entry name" value="MFS general substrate transporter like domains"/>
    <property type="match status" value="1"/>
</dbReference>
<accession>A0A5R9EVW8</accession>
<dbReference type="GO" id="GO:0022857">
    <property type="term" value="F:transmembrane transporter activity"/>
    <property type="evidence" value="ECO:0007669"/>
    <property type="project" value="InterPro"/>
</dbReference>
<feature type="transmembrane region" description="Helical" evidence="6">
    <location>
        <begin position="379"/>
        <end position="399"/>
    </location>
</feature>
<keyword evidence="8" id="KW-1185">Reference proteome</keyword>
<dbReference type="PANTHER" id="PTHR23513:SF19">
    <property type="entry name" value="MAJOR FACILITATOR SUPERFAMILY (MFS) PROFILE DOMAIN-CONTAINING PROTEIN"/>
    <property type="match status" value="1"/>
</dbReference>
<feature type="transmembrane region" description="Helical" evidence="6">
    <location>
        <begin position="289"/>
        <end position="307"/>
    </location>
</feature>
<keyword evidence="3 6" id="KW-0812">Transmembrane</keyword>
<feature type="transmembrane region" description="Helical" evidence="6">
    <location>
        <begin position="47"/>
        <end position="67"/>
    </location>
</feature>